<feature type="compositionally biased region" description="Basic and acidic residues" evidence="1">
    <location>
        <begin position="216"/>
        <end position="225"/>
    </location>
</feature>
<dbReference type="RefSeq" id="XP_022431781.1">
    <property type="nucleotide sequence ID" value="XM_022576073.2"/>
</dbReference>
<dbReference type="InParanoid" id="A0A2Y9NFN8"/>
<evidence type="ECO:0000256" key="1">
    <source>
        <dbReference type="SAM" id="MobiDB-lite"/>
    </source>
</evidence>
<name>A0A2Y9NFN8_DELLE</name>
<dbReference type="Proteomes" id="UP000248483">
    <property type="component" value="Unplaced"/>
</dbReference>
<keyword evidence="2" id="KW-1185">Reference proteome</keyword>
<feature type="region of interest" description="Disordered" evidence="1">
    <location>
        <begin position="102"/>
        <end position="225"/>
    </location>
</feature>
<dbReference type="AlphaFoldDB" id="A0A2Y9NFN8"/>
<feature type="compositionally biased region" description="Pro residues" evidence="1">
    <location>
        <begin position="107"/>
        <end position="121"/>
    </location>
</feature>
<evidence type="ECO:0000313" key="3">
    <source>
        <dbReference type="RefSeq" id="XP_022431781.1"/>
    </source>
</evidence>
<gene>
    <name evidence="3" type="primary">LOC111176067</name>
</gene>
<reference evidence="3" key="1">
    <citation type="submission" date="2025-08" db="UniProtKB">
        <authorList>
            <consortium name="RefSeq"/>
        </authorList>
    </citation>
    <scope>IDENTIFICATION</scope>
    <source>
        <tissue evidence="3">Blood</tissue>
    </source>
</reference>
<protein>
    <submittedName>
        <fullName evidence="3">Uncharacterized protein LOC111176067</fullName>
    </submittedName>
</protein>
<organism evidence="2 3">
    <name type="scientific">Delphinapterus leucas</name>
    <name type="common">Beluga whale</name>
    <dbReference type="NCBI Taxonomy" id="9749"/>
    <lineage>
        <taxon>Eukaryota</taxon>
        <taxon>Metazoa</taxon>
        <taxon>Chordata</taxon>
        <taxon>Craniata</taxon>
        <taxon>Vertebrata</taxon>
        <taxon>Euteleostomi</taxon>
        <taxon>Mammalia</taxon>
        <taxon>Eutheria</taxon>
        <taxon>Laurasiatheria</taxon>
        <taxon>Artiodactyla</taxon>
        <taxon>Whippomorpha</taxon>
        <taxon>Cetacea</taxon>
        <taxon>Odontoceti</taxon>
        <taxon>Monodontidae</taxon>
        <taxon>Delphinapterus</taxon>
    </lineage>
</organism>
<sequence length="365" mass="39689">MCVEAFRVRGNSPTPWGRGRPCRRVRDLLMTRCARRGVGDLGRRGGEYLDLGSPKPGARPAEPRPALPPGARPGLGRERFGPLGSRASRDALAVAGTRLGRRWLSPSPAPLPPASRAPPAPGTGRLTSSRDGDSARAPGGGGSSLGRTRRGHRSRRRRRGHKSGGVNLGARSPQPRTHRAPAGAGGDAHLGQGSSPPVFAALAGPSDPRAPTWDRGSSRSRPEWKEGRGVKVDPLLFLPARRFLCCLGWRRWGLRSRGTSHPEERQPPPRSSQRPRTAPHHRGLHLTPWDSRTSDKVLRTIWLPQTLVQARLGSSAVTNLHPAPRRSPINLCEMSTCVQCGLIENLFRADFKIFHRALLHAGRQL</sequence>
<feature type="compositionally biased region" description="Basic residues" evidence="1">
    <location>
        <begin position="147"/>
        <end position="162"/>
    </location>
</feature>
<evidence type="ECO:0000313" key="2">
    <source>
        <dbReference type="Proteomes" id="UP000248483"/>
    </source>
</evidence>
<feature type="region of interest" description="Disordered" evidence="1">
    <location>
        <begin position="256"/>
        <end position="289"/>
    </location>
</feature>
<dbReference type="KEGG" id="dle:111176067"/>
<dbReference type="GeneID" id="111176067"/>
<proteinExistence type="predicted"/>
<feature type="region of interest" description="Disordered" evidence="1">
    <location>
        <begin position="39"/>
        <end position="87"/>
    </location>
</feature>
<accession>A0A2Y9NFN8</accession>